<proteinExistence type="predicted"/>
<gene>
    <name evidence="1" type="ORF">L798_00753</name>
</gene>
<organism evidence="1 2">
    <name type="scientific">Zootermopsis nevadensis</name>
    <name type="common">Dampwood termite</name>
    <dbReference type="NCBI Taxonomy" id="136037"/>
    <lineage>
        <taxon>Eukaryota</taxon>
        <taxon>Metazoa</taxon>
        <taxon>Ecdysozoa</taxon>
        <taxon>Arthropoda</taxon>
        <taxon>Hexapoda</taxon>
        <taxon>Insecta</taxon>
        <taxon>Pterygota</taxon>
        <taxon>Neoptera</taxon>
        <taxon>Polyneoptera</taxon>
        <taxon>Dictyoptera</taxon>
        <taxon>Blattodea</taxon>
        <taxon>Blattoidea</taxon>
        <taxon>Termitoidae</taxon>
        <taxon>Termopsidae</taxon>
        <taxon>Zootermopsis</taxon>
    </lineage>
</organism>
<keyword evidence="2" id="KW-1185">Reference proteome</keyword>
<accession>A0A067QWP5</accession>
<dbReference type="AlphaFoldDB" id="A0A067QWP5"/>
<sequence>MVAVDTTEAAAEILLLLQCLLTYRVMSKSGMTNCLHENYPRWMEENKKWFLHYSGKKSHNG</sequence>
<evidence type="ECO:0000313" key="2">
    <source>
        <dbReference type="Proteomes" id="UP000027135"/>
    </source>
</evidence>
<dbReference type="Proteomes" id="UP000027135">
    <property type="component" value="Unassembled WGS sequence"/>
</dbReference>
<reference evidence="1 2" key="1">
    <citation type="journal article" date="2014" name="Nat. Commun.">
        <title>Molecular traces of alternative social organization in a termite genome.</title>
        <authorList>
            <person name="Terrapon N."/>
            <person name="Li C."/>
            <person name="Robertson H.M."/>
            <person name="Ji L."/>
            <person name="Meng X."/>
            <person name="Booth W."/>
            <person name="Chen Z."/>
            <person name="Childers C.P."/>
            <person name="Glastad K.M."/>
            <person name="Gokhale K."/>
            <person name="Gowin J."/>
            <person name="Gronenberg W."/>
            <person name="Hermansen R.A."/>
            <person name="Hu H."/>
            <person name="Hunt B.G."/>
            <person name="Huylmans A.K."/>
            <person name="Khalil S.M."/>
            <person name="Mitchell R.D."/>
            <person name="Munoz-Torres M.C."/>
            <person name="Mustard J.A."/>
            <person name="Pan H."/>
            <person name="Reese J.T."/>
            <person name="Scharf M.E."/>
            <person name="Sun F."/>
            <person name="Vogel H."/>
            <person name="Xiao J."/>
            <person name="Yang W."/>
            <person name="Yang Z."/>
            <person name="Yang Z."/>
            <person name="Zhou J."/>
            <person name="Zhu J."/>
            <person name="Brent C.S."/>
            <person name="Elsik C.G."/>
            <person name="Goodisman M.A."/>
            <person name="Liberles D.A."/>
            <person name="Roe R.M."/>
            <person name="Vargo E.L."/>
            <person name="Vilcinskas A."/>
            <person name="Wang J."/>
            <person name="Bornberg-Bauer E."/>
            <person name="Korb J."/>
            <person name="Zhang G."/>
            <person name="Liebig J."/>
        </authorList>
    </citation>
    <scope>NUCLEOTIDE SEQUENCE [LARGE SCALE GENOMIC DNA]</scope>
    <source>
        <tissue evidence="1">Whole organism</tissue>
    </source>
</reference>
<protein>
    <submittedName>
        <fullName evidence="1">Uncharacterized protein</fullName>
    </submittedName>
</protein>
<dbReference type="EMBL" id="KK853278">
    <property type="protein sequence ID" value="KDR09066.1"/>
    <property type="molecule type" value="Genomic_DNA"/>
</dbReference>
<name>A0A067QWP5_ZOONE</name>
<evidence type="ECO:0000313" key="1">
    <source>
        <dbReference type="EMBL" id="KDR09066.1"/>
    </source>
</evidence>
<dbReference type="InParanoid" id="A0A067QWP5"/>